<evidence type="ECO:0000256" key="7">
    <source>
        <dbReference type="ARBA" id="ARBA00035110"/>
    </source>
</evidence>
<gene>
    <name evidence="8" type="ORF">H2Bulk35286_000001</name>
</gene>
<keyword evidence="6" id="KW-1160">Virus entry into host cell</keyword>
<keyword evidence="2" id="KW-0945">Host-virus interaction</keyword>
<dbReference type="InterPro" id="IPR005563">
    <property type="entry name" value="A_protein"/>
</dbReference>
<sequence>MHKDIPQRRDFNFTMRQRIDSVGGDSVTEGTTTLQWIDSKTGVDNPSWKAQIAQHTNAATDYSAVYYSVKREPGNGKVVQNGFLATPDRYYYADGYLLQSLTWPPVAGADQDLVNRTYEDFVKKANAKLQSVRSLSALAEIRQVIHMIRNPLQSLRDSIENYSNAVVAAARRAARGKPPQSKRRRKAILSAISGTYLEAQFGWKPLLSDIDGAVEALANSKFEIGPTYSRVKAKSKTETGRSFAPFVSSLSSFMQWDQYDTEVLKSSCHIVGEVVVSSEAQNADLRSRSGFNLSEFVPAIWEVIPYSFFIDYFSNVGQVIDALCFNRAAVTWIYQSSKVESKRTHSGQWRVPLLQPDAALGVVSSDGNPGTAVLTVSTFQRTPRVVYVPSLAFKIPGLGIKAMNTTALWAQCRANQLKINSLVR</sequence>
<evidence type="ECO:0000256" key="4">
    <source>
        <dbReference type="ARBA" id="ARBA00022844"/>
    </source>
</evidence>
<evidence type="ECO:0008006" key="9">
    <source>
        <dbReference type="Google" id="ProtNLM"/>
    </source>
</evidence>
<evidence type="ECO:0000313" key="8">
    <source>
        <dbReference type="EMBL" id="QDH89178.1"/>
    </source>
</evidence>
<organism evidence="8">
    <name type="scientific">Leviviridae sp</name>
    <dbReference type="NCBI Taxonomy" id="2027243"/>
    <lineage>
        <taxon>Viruses</taxon>
        <taxon>Riboviria</taxon>
        <taxon>Orthornavirae</taxon>
        <taxon>Lenarviricota</taxon>
        <taxon>Leviviricetes</taxon>
        <taxon>Norzivirales</taxon>
        <taxon>Fiersviridae</taxon>
    </lineage>
</organism>
<reference evidence="8" key="1">
    <citation type="submission" date="2019-05" db="EMBL/GenBank/DDBJ databases">
        <title>Metatranscriptomic reconstruction reveals RNA viruses with the potential to shape carbon cycling in soil.</title>
        <authorList>
            <person name="Starr E.P."/>
            <person name="Nuccio E."/>
            <person name="Pett-Ridge J."/>
            <person name="Banfield J.F."/>
            <person name="Firestone M.K."/>
        </authorList>
    </citation>
    <scope>NUCLEOTIDE SEQUENCE</scope>
    <source>
        <strain evidence="8">H2_Bulk_35_scaffold_286</strain>
    </source>
</reference>
<proteinExistence type="inferred from homology"/>
<dbReference type="Pfam" id="PF03863">
    <property type="entry name" value="Phage_mat-A"/>
    <property type="match status" value="1"/>
</dbReference>
<evidence type="ECO:0000256" key="2">
    <source>
        <dbReference type="ARBA" id="ARBA00022581"/>
    </source>
</evidence>
<keyword evidence="3" id="KW-1161">Viral attachment to host cell</keyword>
<name>A0A514D6D2_9VIRU</name>
<evidence type="ECO:0000256" key="3">
    <source>
        <dbReference type="ARBA" id="ARBA00022804"/>
    </source>
</evidence>
<accession>A0A514D6D2</accession>
<protein>
    <recommendedName>
        <fullName evidence="9">Maturation</fullName>
    </recommendedName>
</protein>
<comment type="similarity">
    <text evidence="7">Belongs to the Leviviricetes maturation protein family.</text>
</comment>
<evidence type="ECO:0000256" key="5">
    <source>
        <dbReference type="ARBA" id="ARBA00023104"/>
    </source>
</evidence>
<dbReference type="GO" id="GO:0039666">
    <property type="term" value="P:virion attachment to host cell pilus"/>
    <property type="evidence" value="ECO:0007669"/>
    <property type="project" value="UniProtKB-KW"/>
</dbReference>
<evidence type="ECO:0000256" key="6">
    <source>
        <dbReference type="ARBA" id="ARBA00023296"/>
    </source>
</evidence>
<keyword evidence="5" id="KW-1175">Viral attachment to host cell pilus</keyword>
<evidence type="ECO:0000256" key="1">
    <source>
        <dbReference type="ARBA" id="ARBA00004328"/>
    </source>
</evidence>
<dbReference type="GO" id="GO:0044423">
    <property type="term" value="C:virion component"/>
    <property type="evidence" value="ECO:0007669"/>
    <property type="project" value="UniProtKB-KW"/>
</dbReference>
<comment type="subcellular location">
    <subcellularLocation>
        <location evidence="1">Virion</location>
    </subcellularLocation>
</comment>
<keyword evidence="4" id="KW-0946">Virion</keyword>
<dbReference type="EMBL" id="MN034668">
    <property type="protein sequence ID" value="QDH89178.1"/>
    <property type="molecule type" value="Genomic_RNA"/>
</dbReference>